<dbReference type="InterPro" id="IPR006162">
    <property type="entry name" value="Ppantetheine_attach_site"/>
</dbReference>
<gene>
    <name evidence="6" type="ORF">BCS90_10375</name>
</gene>
<evidence type="ECO:0000256" key="2">
    <source>
        <dbReference type="ARBA" id="ARBA00022450"/>
    </source>
</evidence>
<dbReference type="GO" id="GO:0044550">
    <property type="term" value="P:secondary metabolite biosynthetic process"/>
    <property type="evidence" value="ECO:0007669"/>
    <property type="project" value="UniProtKB-ARBA"/>
</dbReference>
<dbReference type="GO" id="GO:0003824">
    <property type="term" value="F:catalytic activity"/>
    <property type="evidence" value="ECO:0007669"/>
    <property type="project" value="InterPro"/>
</dbReference>
<dbReference type="SUPFAM" id="SSF56801">
    <property type="entry name" value="Acetyl-CoA synthetase-like"/>
    <property type="match status" value="1"/>
</dbReference>
<dbReference type="PROSITE" id="PS50075">
    <property type="entry name" value="CARRIER"/>
    <property type="match status" value="1"/>
</dbReference>
<dbReference type="Gene3D" id="3.30.300.30">
    <property type="match status" value="1"/>
</dbReference>
<dbReference type="PANTHER" id="PTHR45398">
    <property type="match status" value="1"/>
</dbReference>
<name>A0A7Z1S453_9VIBR</name>
<accession>A0A7Z1S453</accession>
<dbReference type="Pfam" id="PF00668">
    <property type="entry name" value="Condensation"/>
    <property type="match status" value="2"/>
</dbReference>
<evidence type="ECO:0000256" key="3">
    <source>
        <dbReference type="ARBA" id="ARBA00022553"/>
    </source>
</evidence>
<dbReference type="InterPro" id="IPR010071">
    <property type="entry name" value="AA_adenyl_dom"/>
</dbReference>
<organism evidence="6">
    <name type="scientific">Vibrio cyclitrophicus</name>
    <dbReference type="NCBI Taxonomy" id="47951"/>
    <lineage>
        <taxon>Bacteria</taxon>
        <taxon>Pseudomonadati</taxon>
        <taxon>Pseudomonadota</taxon>
        <taxon>Gammaproteobacteria</taxon>
        <taxon>Vibrionales</taxon>
        <taxon>Vibrionaceae</taxon>
        <taxon>Vibrio</taxon>
    </lineage>
</organism>
<reference evidence="6" key="1">
    <citation type="submission" date="2016-07" db="EMBL/GenBank/DDBJ databases">
        <authorList>
            <person name="Kauffman K."/>
            <person name="Arevalo P."/>
            <person name="Polz M.F."/>
        </authorList>
    </citation>
    <scope>NUCLEOTIDE SEQUENCE</scope>
    <source>
        <strain evidence="6">10N.222.46.E12</strain>
    </source>
</reference>
<dbReference type="Gene3D" id="3.30.559.30">
    <property type="entry name" value="Nonribosomal peptide synthetase, condensation domain"/>
    <property type="match status" value="2"/>
</dbReference>
<dbReference type="RefSeq" id="WP_016793528.1">
    <property type="nucleotide sequence ID" value="NZ_CP170046.1"/>
</dbReference>
<dbReference type="PROSITE" id="PS00455">
    <property type="entry name" value="AMP_BINDING"/>
    <property type="match status" value="1"/>
</dbReference>
<evidence type="ECO:0000259" key="5">
    <source>
        <dbReference type="PROSITE" id="PS50075"/>
    </source>
</evidence>
<dbReference type="InterPro" id="IPR045851">
    <property type="entry name" value="AMP-bd_C_sf"/>
</dbReference>
<dbReference type="Gene3D" id="1.10.1200.10">
    <property type="entry name" value="ACP-like"/>
    <property type="match status" value="1"/>
</dbReference>
<evidence type="ECO:0000256" key="1">
    <source>
        <dbReference type="ARBA" id="ARBA00001957"/>
    </source>
</evidence>
<keyword evidence="2" id="KW-0596">Phosphopantetheine</keyword>
<feature type="compositionally biased region" description="Polar residues" evidence="4">
    <location>
        <begin position="1"/>
        <end position="26"/>
    </location>
</feature>
<comment type="cofactor">
    <cofactor evidence="1">
        <name>pantetheine 4'-phosphate</name>
        <dbReference type="ChEBI" id="CHEBI:47942"/>
    </cofactor>
</comment>
<comment type="caution">
    <text evidence="6">The sequence shown here is derived from an EMBL/GenBank/DDBJ whole genome shotgun (WGS) entry which is preliminary data.</text>
</comment>
<dbReference type="SUPFAM" id="SSF47336">
    <property type="entry name" value="ACP-like"/>
    <property type="match status" value="1"/>
</dbReference>
<dbReference type="Gene3D" id="2.30.38.10">
    <property type="entry name" value="Luciferase, Domain 3"/>
    <property type="match status" value="1"/>
</dbReference>
<evidence type="ECO:0000256" key="4">
    <source>
        <dbReference type="SAM" id="MobiDB-lite"/>
    </source>
</evidence>
<reference evidence="6" key="2">
    <citation type="journal article" date="2018" name="Nature">
        <title>A major lineage of non-tailed dsDNA viruses as unrecognized killers of marine bacteria.</title>
        <authorList>
            <person name="Kauffman K.M."/>
            <person name="Hussain F.A."/>
            <person name="Yang J."/>
            <person name="Arevalo P."/>
            <person name="Brown J.M."/>
            <person name="Chang W.K."/>
            <person name="VanInsberghe D."/>
            <person name="Elsherbini J."/>
            <person name="Sharma R.S."/>
            <person name="Cutler M.B."/>
            <person name="Kelly L."/>
            <person name="Polz M.F."/>
        </authorList>
    </citation>
    <scope>NUCLEOTIDE SEQUENCE</scope>
    <source>
        <strain evidence="6">10N.222.46.E12</strain>
    </source>
</reference>
<dbReference type="CDD" id="cd19531">
    <property type="entry name" value="LCL_NRPS-like"/>
    <property type="match status" value="1"/>
</dbReference>
<dbReference type="InterPro" id="IPR023213">
    <property type="entry name" value="CAT-like_dom_sf"/>
</dbReference>
<dbReference type="FunFam" id="2.30.38.10:FF:000001">
    <property type="entry name" value="Non-ribosomal peptide synthetase PvdI"/>
    <property type="match status" value="1"/>
</dbReference>
<dbReference type="InterPro" id="IPR029058">
    <property type="entry name" value="AB_hydrolase_fold"/>
</dbReference>
<dbReference type="Pfam" id="PF00550">
    <property type="entry name" value="PP-binding"/>
    <property type="match status" value="1"/>
</dbReference>
<dbReference type="InterPro" id="IPR001031">
    <property type="entry name" value="Thioesterase"/>
</dbReference>
<dbReference type="SUPFAM" id="SSF52777">
    <property type="entry name" value="CoA-dependent acyltransferases"/>
    <property type="match status" value="4"/>
</dbReference>
<dbReference type="Pfam" id="PF00975">
    <property type="entry name" value="Thioesterase"/>
    <property type="match status" value="1"/>
</dbReference>
<feature type="domain" description="Carrier" evidence="5">
    <location>
        <begin position="1080"/>
        <end position="1154"/>
    </location>
</feature>
<dbReference type="Gene3D" id="3.40.50.980">
    <property type="match status" value="2"/>
</dbReference>
<dbReference type="SUPFAM" id="SSF53474">
    <property type="entry name" value="alpha/beta-Hydrolases"/>
    <property type="match status" value="1"/>
</dbReference>
<dbReference type="Pfam" id="PF00501">
    <property type="entry name" value="AMP-binding"/>
    <property type="match status" value="1"/>
</dbReference>
<evidence type="ECO:0000313" key="6">
    <source>
        <dbReference type="EMBL" id="PMP31710.1"/>
    </source>
</evidence>
<keyword evidence="3" id="KW-0597">Phosphoprotein</keyword>
<protein>
    <submittedName>
        <fullName evidence="6">Non-ribosomal peptide synthetase</fullName>
    </submittedName>
</protein>
<dbReference type="EMBL" id="MDBS01000016">
    <property type="protein sequence ID" value="PMP31710.1"/>
    <property type="molecule type" value="Genomic_DNA"/>
</dbReference>
<dbReference type="FunFam" id="3.40.50.980:FF:000001">
    <property type="entry name" value="Non-ribosomal peptide synthetase"/>
    <property type="match status" value="1"/>
</dbReference>
<dbReference type="InterPro" id="IPR001242">
    <property type="entry name" value="Condensation_dom"/>
</dbReference>
<dbReference type="InterPro" id="IPR009081">
    <property type="entry name" value="PP-bd_ACP"/>
</dbReference>
<dbReference type="Gene3D" id="3.40.50.1820">
    <property type="entry name" value="alpha/beta hydrolase"/>
    <property type="match status" value="1"/>
</dbReference>
<dbReference type="InterPro" id="IPR020845">
    <property type="entry name" value="AMP-binding_CS"/>
</dbReference>
<proteinExistence type="predicted"/>
<dbReference type="CDD" id="cd17649">
    <property type="entry name" value="A_NRPS_PvdJ-like"/>
    <property type="match status" value="1"/>
</dbReference>
<dbReference type="InterPro" id="IPR036736">
    <property type="entry name" value="ACP-like_sf"/>
</dbReference>
<feature type="region of interest" description="Disordered" evidence="4">
    <location>
        <begin position="1"/>
        <end position="41"/>
    </location>
</feature>
<dbReference type="PROSITE" id="PS00012">
    <property type="entry name" value="PHOSPHOPANTETHEINE"/>
    <property type="match status" value="1"/>
</dbReference>
<sequence>MSDLNELNQPTSAVQAEATAKSNVVSKKNDTEKQSANSAGKIDKHALAKRFLQLGKPEQVKFIELLSNKGLDFEKLPIVSVGAEQKVGLSPAQQRLWDIYCLDKGNSAYHMSGTFDVKGKLDTTQLGNLVNKVLDRHEVLRTRFVHESDSAVVQFVDRSAVMFPVIVDAQGWSQQQIQDTQRDFIGNAFDLETELPIRMLCLKLNNGSWKLQLVMHHIVSDGWSIGVFVSELVSLYQQGDLPKLPIQYRDYSQWQTALLDAGKGAHHIDYWKRELKDSNSELLFPWCCEIAPNQRRAADSISYELSKTQSNKINQVARQLSVTNSSLWLGVWQAALATVTHRSDISVGVPMANRTRHEVSNLIGFFVNTMVIQQTISPKCSIAKAIAGAHDKVLEAQEHQLLPFDQLVTALSDEHKLIERKAGQTPLFQVLFNHQSTLSGDIHLDNELILSAQDQKGEFALFDVALDVRESQSKTRVVLTYSKDRIDEDKMAELNAVLENLIRDLDVNLGCSLAQMKHLSPHDEAVLRNLSQPEGNWHFQSIIELLENQARVRPDAIALKHQDQQLTFAGLAHSSSDLASKLKAQGVRRDQAVGVLFERGVQMIVAMVAVMKAGGAFLPLDPDYPTERLAYMIQDSQARFVVTQHRLGSRWHSIQSTFKASLSQPNPLFYGVGESVDECELRSSNGELLLVRSKKQQREEEQTTAAKLHPEQLAYIIYTSGSTGKPKGVAVNHVGLSMHVQTIGHQYGMTPEDIELHFASISFDGAVERWAVPLAFGSKLVIRDQELWSAEQTCDVLSKEKVTIACFPPSYVGPLLDWIDYQKPPLSVRSWTLGGEAFTAETYQRLQKVVNPPRIINGYGPTETVVTPMIWRAYPQDKLTSAYAPIGQPVGERRLYVLDAQLNKVAFGKVGELYIGAEVGLARGYLDQPDLTSERFLPDPFREHVGERMYRTGDLVRWNDDGVMEYIGRVDQQIKIRGFRVELGEIESRLQSISKVEHCVVALQEVGAQKQLFGYLQSSEPERFDLDDIFDQLSTVLPDYMVPSQLLVLEKLPLTPAGKVDRASLPFLGSKFESEATFVTPETEQEALLVDTWQQLLGAEQVSCSDNFFALGGDSILCLQMVSKVRVTGYNLTPQQVFEAKTLRDLASVLSIHKTAKERELSDLPFELMPIQAHFFAQEFPEPNHWNQHICVELKQDMEIGYLESAIQALVKQHPSLRLSFSQESGKWKQQFQLYQKRQYLWVSNVDSEQAFSAFTQEIQQSMDISSGRLIQAGIAKFSDAPNRLMIAIHHLAVDGVSWRILLDDLWKAYQQLVAGQDIDLMPNSSSLDEAVNAVERWSSSEKGKLMREAWHFLSEITDDLGSTELGLKLPLYRDKQSQKTELSNDLTQALLRISGSELGANIQSALITALVSALASEEHPNVPIYLEGHGREPSVFANTDLSRMVGWTTSLYPIIGQYHPDIISMVDKTHDALERIKEDGGIGYGLRYLEQREQGTLEEQSMVATFNYLGQYSSHGFAQWCSPIEEGSSPQSELNQMLTPLVVNAQIVSGKLSLAWEYATTHYSHQKIEEIATRYVECLTEFVSVMRIVKEKPTVKPDKRLIEKLNTTSNEHEPVFCIHPVTGRVTGYQRLAQSLEGKRSVYGIKSKSFVLDNAFDTSLTDMADTYFQTIKQLQPRGPYRLVGWSLGGALTQEIASRLEKNGDEIRFAGLLDCYVPGTEIASDQWDSPSSKAKLLEHISLLLGTVTVQQGARCIDLLDSVSPPMWPEVFNTWLAENHFDPHMADNAKQMLYSWSVEQHMRSLCRGYQLPSIKTKLHCWWAGQPNGRSDLLSKGLNKLNAQRYSVTVDTDHLGIVQNNTVIKDLYRHLYCE</sequence>
<dbReference type="PANTHER" id="PTHR45398:SF1">
    <property type="entry name" value="ENZYME, PUTATIVE (JCVI)-RELATED"/>
    <property type="match status" value="1"/>
</dbReference>
<dbReference type="NCBIfam" id="TIGR01733">
    <property type="entry name" value="AA-adenyl-dom"/>
    <property type="match status" value="1"/>
</dbReference>
<dbReference type="InterPro" id="IPR000873">
    <property type="entry name" value="AMP-dep_synth/lig_dom"/>
</dbReference>
<dbReference type="Gene3D" id="3.30.559.10">
    <property type="entry name" value="Chloramphenicol acetyltransferase-like domain"/>
    <property type="match status" value="2"/>
</dbReference>